<evidence type="ECO:0000313" key="2">
    <source>
        <dbReference type="EMBL" id="MFD0999630.1"/>
    </source>
</evidence>
<accession>A0ABW3K2H8</accession>
<protein>
    <submittedName>
        <fullName evidence="2">Uncharacterized protein</fullName>
    </submittedName>
</protein>
<dbReference type="RefSeq" id="WP_377578481.1">
    <property type="nucleotide sequence ID" value="NZ_JBHTKA010000002.1"/>
</dbReference>
<evidence type="ECO:0000313" key="3">
    <source>
        <dbReference type="Proteomes" id="UP001597112"/>
    </source>
</evidence>
<comment type="caution">
    <text evidence="2">The sequence shown here is derived from an EMBL/GenBank/DDBJ whole genome shotgun (WGS) entry which is preliminary data.</text>
</comment>
<reference evidence="3" key="1">
    <citation type="journal article" date="2019" name="Int. J. Syst. Evol. Microbiol.">
        <title>The Global Catalogue of Microorganisms (GCM) 10K type strain sequencing project: providing services to taxonomists for standard genome sequencing and annotation.</title>
        <authorList>
            <consortium name="The Broad Institute Genomics Platform"/>
            <consortium name="The Broad Institute Genome Sequencing Center for Infectious Disease"/>
            <person name="Wu L."/>
            <person name="Ma J."/>
        </authorList>
    </citation>
    <scope>NUCLEOTIDE SEQUENCE [LARGE SCALE GENOMIC DNA]</scope>
    <source>
        <strain evidence="3">CCUG 58938</strain>
    </source>
</reference>
<gene>
    <name evidence="2" type="ORF">ACFQ21_09945</name>
</gene>
<keyword evidence="3" id="KW-1185">Reference proteome</keyword>
<organism evidence="2 3">
    <name type="scientific">Ohtaekwangia kribbensis</name>
    <dbReference type="NCBI Taxonomy" id="688913"/>
    <lineage>
        <taxon>Bacteria</taxon>
        <taxon>Pseudomonadati</taxon>
        <taxon>Bacteroidota</taxon>
        <taxon>Cytophagia</taxon>
        <taxon>Cytophagales</taxon>
        <taxon>Fulvivirgaceae</taxon>
        <taxon>Ohtaekwangia</taxon>
    </lineage>
</organism>
<keyword evidence="1" id="KW-0175">Coiled coil</keyword>
<sequence>MKDPITLDKSNPLQPAEDYVALRKQGFKDIEKTGSDHWTEYNNSDPGITILEAVSYAVTDLAYRTGFEIKDLLAPEQLTPDTWKEIFYTARKILHNSPLTLNDYRKIIIDVKGVRNAWVEPSKNYEVPLWINYNIYERRRDNDCQCEDADDKGCYGKLQLDPVTQDQVTAAKQEATTRLDEVIQAINTKITELEAKIAELDTKIENTEDELDKEKLIKERDKLARKKGRKIARRTSLEEEKAIILALPYIPSKIVEFEGLYNVMVEYEEDVIQNEERDEIRQRVIERLTGHRNLCEDFLSVQAVEYEDFGIAGSIALEEYADPDAVLAAIYFTIYKYFTPSIPFYTIQQMLDKGYTIDEIFEGPALKHGFIEESELEKTDLYRDIRLSDIINEIADIPGVKAITYLRLPFLGFDDDSSGKNYFNEWITFLQEEKKIARIQPSMSTMMFCKQRDFITYNLGSPADRNPDRMLKMFHDHKVLERKYKLEGVQRDLPVPSGEYMALEDYFPVTESLPMCYGVSERAGLPADASDKRKIQALQLKGYLLFFEQLMADYLVQLNHVKDLFTFDDTVNRTYFTRALTEIDDLQKLLIDHQGRGADHWDQILHDFTQVLENLVETPKKFLIRRNKFLNHMLARFSEDLTEYESITRWLTPYKVEERLASDKIRILANGEYYKISTNRGKGYNYAHPEIWDTSNVSGTERRVSRLLGFKYADRRTLSIDFLVIEPLMVTDPKTNTTSQKVNKLGKPLNVIKLIDPETKEVLFTSVEVIAGCCTDLLVNEILTYADERKYFKFLDDLKHHTRKSAGKVGTFSFELWDNTDEEQAVVLGYSGKYTSRQDREKVYKKLQYLIDRMNDNEGLHLVEHLLLRPKFDEILDEANEAIEVKLLDVCLDSCDLGKGLEETETPKYRKKIRRIPARKCYDKMPWILEYFRQNPTTQKFDQSILFQEVSPDENEEPVPLKFRRYESLAKRVRDLQEYGSERIQYEIVSNQQEDPDSLRYSFIIHGENDIVLAQSLFIFNKRTKQQIENGETIANDIEVEIQNLMRYFAFELDMYCQENPCDHNEDPYSFRATIVLPCWPKRFRDPTFRTLVEKTIQSEAPAHVHFKIMWIGTSDMKAFENVYQQWLREMALTEMPSYEHVNPLVEAINTLKPCGCCEDDCHE</sequence>
<proteinExistence type="predicted"/>
<feature type="coiled-coil region" evidence="1">
    <location>
        <begin position="183"/>
        <end position="226"/>
    </location>
</feature>
<dbReference type="Proteomes" id="UP001597112">
    <property type="component" value="Unassembled WGS sequence"/>
</dbReference>
<evidence type="ECO:0000256" key="1">
    <source>
        <dbReference type="SAM" id="Coils"/>
    </source>
</evidence>
<dbReference type="EMBL" id="JBHTKA010000002">
    <property type="protein sequence ID" value="MFD0999630.1"/>
    <property type="molecule type" value="Genomic_DNA"/>
</dbReference>
<name>A0ABW3K2H8_9BACT</name>